<dbReference type="RefSeq" id="YP_009802926.1">
    <property type="nucleotide sequence ID" value="NC_047989.1"/>
</dbReference>
<dbReference type="Proteomes" id="UP000251296">
    <property type="component" value="Segment"/>
</dbReference>
<gene>
    <name evidence="2" type="primary">99</name>
    <name evidence="2" type="ORF">SEA_ROBSFEET_99</name>
</gene>
<evidence type="ECO:0000313" key="3">
    <source>
        <dbReference type="Proteomes" id="UP000251296"/>
    </source>
</evidence>
<dbReference type="EMBL" id="MH271312">
    <property type="protein sequence ID" value="QCS26954.1"/>
    <property type="molecule type" value="Genomic_DNA"/>
</dbReference>
<accession>A0A4P8VYQ8</accession>
<dbReference type="GeneID" id="54993479"/>
<dbReference type="KEGG" id="vg:54993479"/>
<proteinExistence type="predicted"/>
<evidence type="ECO:0000256" key="1">
    <source>
        <dbReference type="SAM" id="MobiDB-lite"/>
    </source>
</evidence>
<feature type="region of interest" description="Disordered" evidence="1">
    <location>
        <begin position="1"/>
        <end position="24"/>
    </location>
</feature>
<sequence length="57" mass="6017">MRRHPGGQPPLPARMLWGTPLGNGKAAGERLGVAARTGVSGPHSHHRTSNRIAVRTS</sequence>
<organism evidence="2 3">
    <name type="scientific">Microbacterium phage RobsFeet</name>
    <dbReference type="NCBI Taxonomy" id="2201442"/>
    <lineage>
        <taxon>Viruses</taxon>
        <taxon>Duplodnaviria</taxon>
        <taxon>Heunggongvirae</taxon>
        <taxon>Uroviricota</taxon>
        <taxon>Caudoviricetes</taxon>
        <taxon>Hodgkinviridae</taxon>
        <taxon>Metamorphoovirus</taxon>
        <taxon>Metamorphoovirus robsfeet</taxon>
    </lineage>
</organism>
<reference evidence="2 3" key="1">
    <citation type="submission" date="2018-04" db="EMBL/GenBank/DDBJ databases">
        <authorList>
            <person name="Harrington T."/>
            <person name="Washburn E."/>
            <person name="Bricker J."/>
            <person name="McKinney A."/>
            <person name="Betsko A.J."/>
            <person name="Garlena R.A."/>
            <person name="Russell D.A."/>
            <person name="Pope W.A."/>
            <person name="Jacobs-Sera D."/>
            <person name="Hatfull G.F."/>
        </authorList>
    </citation>
    <scope>NUCLEOTIDE SEQUENCE [LARGE SCALE GENOMIC DNA]</scope>
</reference>
<protein>
    <submittedName>
        <fullName evidence="2">Uncharacterized protein</fullName>
    </submittedName>
</protein>
<keyword evidence="3" id="KW-1185">Reference proteome</keyword>
<name>A0A4P8VYQ8_9CAUD</name>
<evidence type="ECO:0000313" key="2">
    <source>
        <dbReference type="EMBL" id="QCS26954.1"/>
    </source>
</evidence>
<feature type="region of interest" description="Disordered" evidence="1">
    <location>
        <begin position="36"/>
        <end position="57"/>
    </location>
</feature>